<reference evidence="1" key="1">
    <citation type="journal article" date="2020" name="Microbiol. Resour. Announc.">
        <title>Complete Genome Sequence of Novel Psychrotolerant Legionella Strain TUM19329, Isolated from Antarctic Lake Sediment.</title>
        <authorList>
            <person name="Shimada S."/>
            <person name="Nakai R."/>
            <person name="Aoki K."/>
            <person name="Shimoeda N."/>
            <person name="Ohno G."/>
            <person name="Miyazaki Y."/>
            <person name="Kudoh S."/>
            <person name="Imura S."/>
            <person name="Watanabe K."/>
            <person name="Ishii Y."/>
            <person name="Tateda K."/>
        </authorList>
    </citation>
    <scope>NUCLEOTIDE SEQUENCE [LARGE SCALE GENOMIC DNA]</scope>
    <source>
        <strain evidence="1">TUM19329</strain>
    </source>
</reference>
<proteinExistence type="predicted"/>
<organism evidence="1 2">
    <name type="scientific">Legionella antarctica</name>
    <dbReference type="NCBI Taxonomy" id="2708020"/>
    <lineage>
        <taxon>Bacteria</taxon>
        <taxon>Pseudomonadati</taxon>
        <taxon>Pseudomonadota</taxon>
        <taxon>Gammaproteobacteria</taxon>
        <taxon>Legionellales</taxon>
        <taxon>Legionellaceae</taxon>
        <taxon>Legionella</taxon>
    </lineage>
</organism>
<evidence type="ECO:0000313" key="1">
    <source>
        <dbReference type="EMBL" id="BCA93769.1"/>
    </source>
</evidence>
<dbReference type="RefSeq" id="WP_173235588.1">
    <property type="nucleotide sequence ID" value="NZ_AP022839.1"/>
</dbReference>
<evidence type="ECO:0000313" key="2">
    <source>
        <dbReference type="Proteomes" id="UP000502894"/>
    </source>
</evidence>
<protein>
    <submittedName>
        <fullName evidence="1">Uncharacterized protein</fullName>
    </submittedName>
</protein>
<sequence length="279" mass="30455">MPKVTLDLGKALTACPAKKGIGPYSLQIQIESYFSSEASKINIKLDSGDTMDFVEHTENDKTVLTSVNSLSSNCNDGVSTENLPKILAKLAEQKVQFTALQFPHAFKVNGRFSSIAYRAHFNHIVIYKDSDDKLNAGIVDSTMNPIGVHNPLPILGWLASNSIFSGEELLQVKLTRLLSQSEARNALQALCDLPAEVTVNTSSSPILTYKQPSTLDKRCAIYTLNGMAAFTNHILTDEKITTASVSETVTAAHQALNEPEMMEISYPVEEQAFSGKQTL</sequence>
<gene>
    <name evidence="1" type="ORF">TUM19329_01300</name>
</gene>
<dbReference type="Proteomes" id="UP000502894">
    <property type="component" value="Chromosome"/>
</dbReference>
<dbReference type="EMBL" id="AP022839">
    <property type="protein sequence ID" value="BCA93769.1"/>
    <property type="molecule type" value="Genomic_DNA"/>
</dbReference>
<name>A0A6F8T005_9GAMM</name>
<keyword evidence="2" id="KW-1185">Reference proteome</keyword>
<dbReference type="AlphaFoldDB" id="A0A6F8T005"/>
<accession>A0A6F8T005</accession>
<dbReference type="KEGG" id="lant:TUM19329_01300"/>